<feature type="region of interest" description="Disordered" evidence="8">
    <location>
        <begin position="31"/>
        <end position="88"/>
    </location>
</feature>
<dbReference type="EMBL" id="AZGY01000012">
    <property type="protein sequence ID" value="KZZ93776.1"/>
    <property type="molecule type" value="Genomic_DNA"/>
</dbReference>
<proteinExistence type="inferred from homology"/>
<dbReference type="GO" id="GO:0032259">
    <property type="term" value="P:methylation"/>
    <property type="evidence" value="ECO:0007669"/>
    <property type="project" value="UniProtKB-KW"/>
</dbReference>
<comment type="catalytic activity">
    <reaction evidence="6 7">
        <text>L-arginyl-[protein] + 2 S-adenosyl-L-methionine = N(omega),N(omega)'-dimethyl-L-arginyl-[protein] + 2 S-adenosyl-L-homocysteine + 2 H(+)</text>
        <dbReference type="Rhea" id="RHEA:48108"/>
        <dbReference type="Rhea" id="RHEA-COMP:10532"/>
        <dbReference type="Rhea" id="RHEA-COMP:11992"/>
        <dbReference type="ChEBI" id="CHEBI:15378"/>
        <dbReference type="ChEBI" id="CHEBI:29965"/>
        <dbReference type="ChEBI" id="CHEBI:57856"/>
        <dbReference type="ChEBI" id="CHEBI:59789"/>
        <dbReference type="ChEBI" id="CHEBI:88221"/>
        <dbReference type="EC" id="2.1.1.320"/>
    </reaction>
</comment>
<dbReference type="GO" id="GO:0005739">
    <property type="term" value="C:mitochondrion"/>
    <property type="evidence" value="ECO:0007669"/>
    <property type="project" value="UniProtKB-SubCell"/>
</dbReference>
<evidence type="ECO:0000256" key="6">
    <source>
        <dbReference type="ARBA" id="ARBA00048612"/>
    </source>
</evidence>
<dbReference type="OrthoDB" id="17415at2759"/>
<organism evidence="9 10">
    <name type="scientific">Moelleriella libera RCEF 2490</name>
    <dbReference type="NCBI Taxonomy" id="1081109"/>
    <lineage>
        <taxon>Eukaryota</taxon>
        <taxon>Fungi</taxon>
        <taxon>Dikarya</taxon>
        <taxon>Ascomycota</taxon>
        <taxon>Pezizomycotina</taxon>
        <taxon>Sordariomycetes</taxon>
        <taxon>Hypocreomycetidae</taxon>
        <taxon>Hypocreales</taxon>
        <taxon>Clavicipitaceae</taxon>
        <taxon>Moelleriella</taxon>
    </lineage>
</organism>
<name>A0A168AD30_9HYPO</name>
<evidence type="ECO:0000256" key="8">
    <source>
        <dbReference type="SAM" id="MobiDB-lite"/>
    </source>
</evidence>
<dbReference type="InterPro" id="IPR003788">
    <property type="entry name" value="NDUFAF7"/>
</dbReference>
<evidence type="ECO:0000256" key="2">
    <source>
        <dbReference type="ARBA" id="ARBA00005891"/>
    </source>
</evidence>
<dbReference type="PANTHER" id="PTHR12049">
    <property type="entry name" value="PROTEIN ARGININE METHYLTRANSFERASE NDUFAF7, MITOCHONDRIAL"/>
    <property type="match status" value="1"/>
</dbReference>
<sequence>MTRGVAYSPVAVQVFRQLFCRRSAACEARTQPSISGRATTGRPVQRHEHHHRHHHHHHHHHHQRCSYATRASRDRGMKTNESRWQQRTNILPEDRRDEFAAYPYVTAEELKTRRERPRKVKMLLRDFIDDSLYNPHYGYFAKQAVIFSPGDAFDFKALRDDAAFQRELGRRYTAFEDALDDDEPNPTRQLWHTPTELFRPAYGEAVARHLLFDVLDAYFPAHRLLASDFDALPNAVPGLNAPVVQTRYRRRMVPVTTPLVHQGYFDILFPTDFRVAEAMYQAMTGKLTRVMSHGDFMRRWAYLEDTETRSGENPLLTHYQNASVLVTV</sequence>
<evidence type="ECO:0000313" key="9">
    <source>
        <dbReference type="EMBL" id="KZZ93776.1"/>
    </source>
</evidence>
<dbReference type="InterPro" id="IPR029063">
    <property type="entry name" value="SAM-dependent_MTases_sf"/>
</dbReference>
<protein>
    <recommendedName>
        <fullName evidence="7">Protein arginine methyltransferase NDUFAF7</fullName>
        <ecNumber evidence="7">2.1.1.320</ecNumber>
    </recommendedName>
</protein>
<comment type="subcellular location">
    <subcellularLocation>
        <location evidence="1 7">Mitochondrion</location>
    </subcellularLocation>
</comment>
<feature type="compositionally biased region" description="Basic residues" evidence="8">
    <location>
        <begin position="47"/>
        <end position="64"/>
    </location>
</feature>
<gene>
    <name evidence="9" type="ORF">AAL_05492</name>
</gene>
<evidence type="ECO:0000256" key="7">
    <source>
        <dbReference type="RuleBase" id="RU364114"/>
    </source>
</evidence>
<feature type="compositionally biased region" description="Basic and acidic residues" evidence="8">
    <location>
        <begin position="71"/>
        <end position="81"/>
    </location>
</feature>
<keyword evidence="3 7" id="KW-0489">Methyltransferase</keyword>
<evidence type="ECO:0000313" key="10">
    <source>
        <dbReference type="Proteomes" id="UP000078544"/>
    </source>
</evidence>
<dbReference type="AlphaFoldDB" id="A0A168AD30"/>
<comment type="caution">
    <text evidence="9">The sequence shown here is derived from an EMBL/GenBank/DDBJ whole genome shotgun (WGS) entry which is preliminary data.</text>
</comment>
<accession>A0A168AD30</accession>
<dbReference type="PANTHER" id="PTHR12049:SF5">
    <property type="entry name" value="PROTEIN ARGININE METHYLTRANSFERASE NDUFAF7 HOMOLOG, MITOCHONDRIAL"/>
    <property type="match status" value="1"/>
</dbReference>
<reference evidence="9 10" key="1">
    <citation type="journal article" date="2016" name="Genome Biol. Evol.">
        <title>Divergent and convergent evolution of fungal pathogenicity.</title>
        <authorList>
            <person name="Shang Y."/>
            <person name="Xiao G."/>
            <person name="Zheng P."/>
            <person name="Cen K."/>
            <person name="Zhan S."/>
            <person name="Wang C."/>
        </authorList>
    </citation>
    <scope>NUCLEOTIDE SEQUENCE [LARGE SCALE GENOMIC DNA]</scope>
    <source>
        <strain evidence="9 10">RCEF 2490</strain>
    </source>
</reference>
<evidence type="ECO:0000256" key="4">
    <source>
        <dbReference type="ARBA" id="ARBA00022679"/>
    </source>
</evidence>
<keyword evidence="10" id="KW-1185">Reference proteome</keyword>
<keyword evidence="5 7" id="KW-0496">Mitochondrion</keyword>
<comment type="function">
    <text evidence="7">Arginine methyltransferase involved in the assembly or stability of mitochondrial NADH:ubiquinone oxidoreductase complex (complex I).</text>
</comment>
<dbReference type="STRING" id="1081109.A0A168AD30"/>
<dbReference type="GO" id="GO:0035243">
    <property type="term" value="F:protein-arginine omega-N symmetric methyltransferase activity"/>
    <property type="evidence" value="ECO:0007669"/>
    <property type="project" value="UniProtKB-EC"/>
</dbReference>
<evidence type="ECO:0000256" key="3">
    <source>
        <dbReference type="ARBA" id="ARBA00022603"/>
    </source>
</evidence>
<dbReference type="SUPFAM" id="SSF53335">
    <property type="entry name" value="S-adenosyl-L-methionine-dependent methyltransferases"/>
    <property type="match status" value="1"/>
</dbReference>
<keyword evidence="4 7" id="KW-0808">Transferase</keyword>
<dbReference type="Proteomes" id="UP000078544">
    <property type="component" value="Unassembled WGS sequence"/>
</dbReference>
<comment type="similarity">
    <text evidence="2 7">Belongs to the NDUFAF7 family.</text>
</comment>
<dbReference type="EC" id="2.1.1.320" evidence="7"/>
<evidence type="ECO:0000256" key="5">
    <source>
        <dbReference type="ARBA" id="ARBA00023128"/>
    </source>
</evidence>
<evidence type="ECO:0000256" key="1">
    <source>
        <dbReference type="ARBA" id="ARBA00004173"/>
    </source>
</evidence>
<dbReference type="Pfam" id="PF02636">
    <property type="entry name" value="Methyltransf_28"/>
    <property type="match status" value="1"/>
</dbReference>